<sequence length="112" mass="12889">MTREIRQHQLEMMKLDCKMGQVIAKALILRDSLDQGRYLLGNKTASLLKDYKTKEDEQTHMINALKIGAQKKLLEVENDVQSQSVEQVDEEFNSNVSEDEKKNVEEVLPVVK</sequence>
<evidence type="ECO:0000313" key="2">
    <source>
        <dbReference type="EMBL" id="GFR11276.1"/>
    </source>
</evidence>
<dbReference type="AlphaFoldDB" id="A0A8X6LHR3"/>
<protein>
    <submittedName>
        <fullName evidence="2">Uncharacterized protein</fullName>
    </submittedName>
</protein>
<evidence type="ECO:0000256" key="1">
    <source>
        <dbReference type="SAM" id="MobiDB-lite"/>
    </source>
</evidence>
<dbReference type="EMBL" id="BMAO01016805">
    <property type="protein sequence ID" value="GFR11276.1"/>
    <property type="molecule type" value="Genomic_DNA"/>
</dbReference>
<keyword evidence="3" id="KW-1185">Reference proteome</keyword>
<name>A0A8X6LHR3_TRICU</name>
<organism evidence="2 3">
    <name type="scientific">Trichonephila clavata</name>
    <name type="common">Joro spider</name>
    <name type="synonym">Nephila clavata</name>
    <dbReference type="NCBI Taxonomy" id="2740835"/>
    <lineage>
        <taxon>Eukaryota</taxon>
        <taxon>Metazoa</taxon>
        <taxon>Ecdysozoa</taxon>
        <taxon>Arthropoda</taxon>
        <taxon>Chelicerata</taxon>
        <taxon>Arachnida</taxon>
        <taxon>Araneae</taxon>
        <taxon>Araneomorphae</taxon>
        <taxon>Entelegynae</taxon>
        <taxon>Araneoidea</taxon>
        <taxon>Nephilidae</taxon>
        <taxon>Trichonephila</taxon>
    </lineage>
</organism>
<gene>
    <name evidence="2" type="ORF">TNCT_275841</name>
</gene>
<feature type="region of interest" description="Disordered" evidence="1">
    <location>
        <begin position="90"/>
        <end position="112"/>
    </location>
</feature>
<accession>A0A8X6LHR3</accession>
<reference evidence="2" key="1">
    <citation type="submission" date="2020-07" db="EMBL/GenBank/DDBJ databases">
        <title>Multicomponent nature underlies the extraordinary mechanical properties of spider dragline silk.</title>
        <authorList>
            <person name="Kono N."/>
            <person name="Nakamura H."/>
            <person name="Mori M."/>
            <person name="Yoshida Y."/>
            <person name="Ohtoshi R."/>
            <person name="Malay A.D."/>
            <person name="Moran D.A.P."/>
            <person name="Tomita M."/>
            <person name="Numata K."/>
            <person name="Arakawa K."/>
        </authorList>
    </citation>
    <scope>NUCLEOTIDE SEQUENCE</scope>
</reference>
<comment type="caution">
    <text evidence="2">The sequence shown here is derived from an EMBL/GenBank/DDBJ whole genome shotgun (WGS) entry which is preliminary data.</text>
</comment>
<proteinExistence type="predicted"/>
<dbReference type="OrthoDB" id="6427445at2759"/>
<dbReference type="Proteomes" id="UP000887116">
    <property type="component" value="Unassembled WGS sequence"/>
</dbReference>
<evidence type="ECO:0000313" key="3">
    <source>
        <dbReference type="Proteomes" id="UP000887116"/>
    </source>
</evidence>